<feature type="compositionally biased region" description="Basic and acidic residues" evidence="2">
    <location>
        <begin position="167"/>
        <end position="183"/>
    </location>
</feature>
<dbReference type="EMBL" id="JAFJZO010000031">
    <property type="protein sequence ID" value="KAG5497600.1"/>
    <property type="molecule type" value="Genomic_DNA"/>
</dbReference>
<keyword evidence="1" id="KW-0175">Coiled coil</keyword>
<evidence type="ECO:0000313" key="4">
    <source>
        <dbReference type="Proteomes" id="UP000674318"/>
    </source>
</evidence>
<feature type="coiled-coil region" evidence="1">
    <location>
        <begin position="493"/>
        <end position="577"/>
    </location>
</feature>
<accession>A0A836L7F2</accession>
<feature type="compositionally biased region" description="Basic and acidic residues" evidence="2">
    <location>
        <begin position="131"/>
        <end position="150"/>
    </location>
</feature>
<dbReference type="RefSeq" id="XP_067755068.1">
    <property type="nucleotide sequence ID" value="XM_067899862.1"/>
</dbReference>
<comment type="caution">
    <text evidence="3">The sequence shown here is derived from an EMBL/GenBank/DDBJ whole genome shotgun (WGS) entry which is preliminary data.</text>
</comment>
<evidence type="ECO:0000256" key="2">
    <source>
        <dbReference type="SAM" id="MobiDB-lite"/>
    </source>
</evidence>
<feature type="coiled-coil region" evidence="1">
    <location>
        <begin position="618"/>
        <end position="712"/>
    </location>
</feature>
<organism evidence="3 4">
    <name type="scientific">Porcisia hertigi</name>
    <dbReference type="NCBI Taxonomy" id="2761500"/>
    <lineage>
        <taxon>Eukaryota</taxon>
        <taxon>Discoba</taxon>
        <taxon>Euglenozoa</taxon>
        <taxon>Kinetoplastea</taxon>
        <taxon>Metakinetoplastina</taxon>
        <taxon>Trypanosomatida</taxon>
        <taxon>Trypanosomatidae</taxon>
        <taxon>Leishmaniinae</taxon>
        <taxon>Porcisia</taxon>
    </lineage>
</organism>
<feature type="coiled-coil region" evidence="1">
    <location>
        <begin position="227"/>
        <end position="293"/>
    </location>
</feature>
<feature type="compositionally biased region" description="Basic and acidic residues" evidence="2">
    <location>
        <begin position="873"/>
        <end position="885"/>
    </location>
</feature>
<feature type="region of interest" description="Disordered" evidence="2">
    <location>
        <begin position="863"/>
        <end position="979"/>
    </location>
</feature>
<keyword evidence="4" id="KW-1185">Reference proteome</keyword>
<proteinExistence type="predicted"/>
<reference evidence="3 4" key="1">
    <citation type="submission" date="2021-02" db="EMBL/GenBank/DDBJ databases">
        <title>Porcisia hertigi Genome sequencing and assembly.</title>
        <authorList>
            <person name="Almutairi H."/>
            <person name="Gatherer D."/>
        </authorList>
    </citation>
    <scope>NUCLEOTIDE SEQUENCE [LARGE SCALE GENOMIC DNA]</scope>
    <source>
        <strain evidence="3 4">C119</strain>
    </source>
</reference>
<feature type="region of interest" description="Disordered" evidence="2">
    <location>
        <begin position="1"/>
        <end position="189"/>
    </location>
</feature>
<protein>
    <submittedName>
        <fullName evidence="3">Uncharacterized protein</fullName>
    </submittedName>
</protein>
<dbReference type="AlphaFoldDB" id="A0A836L7F2"/>
<gene>
    <name evidence="3" type="ORF">JKF63_03865</name>
</gene>
<evidence type="ECO:0000256" key="1">
    <source>
        <dbReference type="SAM" id="Coils"/>
    </source>
</evidence>
<name>A0A836L7F2_9TRYP</name>
<feature type="coiled-coil region" evidence="1">
    <location>
        <begin position="356"/>
        <end position="468"/>
    </location>
</feature>
<sequence length="979" mass="109847">MSNQLADVVHHDAPGHASSGNRSPKHLRSPSTGHSKTPSVRGRAAREADPSLGSPSDQLLVVDPPSSATAASTSSSNLLQTQYDTKGRERRSRMKQDVSAPSEVQPASSVEESSFRSNFSENVPASQTEQPIRDHDATEEQRVDHSKSVDGDFSVRWSSPTPPEAVSSRRGEVNADSPLRDDNETSVINDSADVSGAAVAIANAVPQIAQEQNSTTEARANRWIHELQKSTATEDELRQLYQQLERELMTVRRAATTAEATHKREKDFLTRQLEQEKVERLKAEKDREELLAQALTPSHTPRRTGGISPSSVEGEPAKENKAHCVLATNAYGSDVFYDKLKEREERARARVRKEFVRQAQENLYAEQRKSAEAEKAAEVALKRLGKAEEEVRKLQDALQEASSVLEAKDVQLHERAIHVQELETQLRLLEQQLDNAEKMGQVSNRRAAKDLEEAKMLAERRQAELEAQRTFVYQLQEKIGITTRDLYDRENDQESVLRTVQELQTRCRRLEEEFDIEVHEATALLEQRRQRAEDEVKLLQGRNEELRQRCATMGAELEELRALRDHVGNDAAQLRARYEKDLGECHVEIRSLQLQLERVGEVAQRRSSECHALKEIGKQEHEALVRQYAAEARAAQEELSRVKAQRDRESEKHLSIVLELSHQITTLKQENTQLEHAVNVHEHESADATRLLDRTRQELSQLQEMRRRRSAEFETVQQAAALLKNSCTPAGYRYNPHRSQSSSSIQPGDSLAAGDDQIISAPLQSMDLALTSGSGPHRGAGYSLLDLLECTVQQLQSLLHDTHQHGDLSIQQRAPTDSRTVQERQLRPFIDREEREALKRVLESCMAALECCHLHHTSSSFHPGFAHGAQRGATHEETRAPDPERGQALGRDASPSCESTSRAGGGGEEEEEMGNSRSPSWAQPRRQRVYDNRAVAQHMIRPDLCPVQAPQVPLERPRRSPQCESSSCVSNNKSAVCDS</sequence>
<feature type="region of interest" description="Disordered" evidence="2">
    <location>
        <begin position="296"/>
        <end position="318"/>
    </location>
</feature>
<dbReference type="Proteomes" id="UP000674318">
    <property type="component" value="Unassembled WGS sequence"/>
</dbReference>
<feature type="compositionally biased region" description="Low complexity" evidence="2">
    <location>
        <begin position="108"/>
        <end position="123"/>
    </location>
</feature>
<dbReference type="KEGG" id="phet:94289939"/>
<feature type="compositionally biased region" description="Polar residues" evidence="2">
    <location>
        <begin position="962"/>
        <end position="979"/>
    </location>
</feature>
<evidence type="ECO:0000313" key="3">
    <source>
        <dbReference type="EMBL" id="KAG5497600.1"/>
    </source>
</evidence>
<dbReference type="OrthoDB" id="265959at2759"/>
<dbReference type="GeneID" id="94289939"/>
<feature type="compositionally biased region" description="Low complexity" evidence="2">
    <location>
        <begin position="66"/>
        <end position="76"/>
    </location>
</feature>
<feature type="compositionally biased region" description="Polar residues" evidence="2">
    <location>
        <begin position="29"/>
        <end position="38"/>
    </location>
</feature>